<evidence type="ECO:0000256" key="2">
    <source>
        <dbReference type="RuleBase" id="RU363072"/>
    </source>
</evidence>
<keyword evidence="2" id="KW-0732">Signal</keyword>
<dbReference type="InterPro" id="IPR007049">
    <property type="entry name" value="Carb-sel_porin_OprB"/>
</dbReference>
<sequence>MNNKSQLFWHSLIAYPAILAASILGVSGNVLAAETTDLQIEPSSQFQIAQTTPTGDVNTQKLEQIQRYNDEGNNSLPQVTNVSQFSDVQSTDWAYEALSRVVEKYGCLQGYPDGTYRGKRALSRYEFAAGLNACLRQIEALIEAKGQNYVLKEDFEALQRLVEEFRTELATLGSRVDNLEGRTTFLEEHQFSTTTKLTGQAIFSYADSLDNKATPGIFGYGLYLGLNTSFNGQDLLYAELDAGNISSPINNYYNIIPNTFEGKQVPDTYDTANDLVLGVLYYTFPVGNAKFQIAAAGAVHSDYAETFNPYFQDFDAGNGALSTFASESSIYRIGSGAGASVHFDLNKIGISLGYLSGTANDPNAGGLFNGDYAALAQLELKLSDRFGLGLTYVRGNHAGDDAIFDELIGTGQANNPFANQGVLGVTDFNTNSYGIAANFSPSNKISLSGFVSFTDANADVGGVDYEGEVWSYGVGLALPDFGKEGNLLGIYVGVEPTLKGFTANGNAQNVVGGRDNAYHIEGFYKYQLTDNISITPGVIWLSSPGQNSNNDDAIIGTIRTTFSF</sequence>
<reference evidence="4 5" key="1">
    <citation type="submission" date="2018-02" db="EMBL/GenBank/DDBJ databases">
        <authorList>
            <person name="Cohen D.B."/>
            <person name="Kent A.D."/>
        </authorList>
    </citation>
    <scope>NUCLEOTIDE SEQUENCE [LARGE SCALE GENOMIC DNA]</scope>
    <source>
        <strain evidence="4 5">CCAP 1448/3</strain>
    </source>
</reference>
<dbReference type="GO" id="GO:0016020">
    <property type="term" value="C:membrane"/>
    <property type="evidence" value="ECO:0007669"/>
    <property type="project" value="InterPro"/>
</dbReference>
<dbReference type="Proteomes" id="UP000238762">
    <property type="component" value="Unassembled WGS sequence"/>
</dbReference>
<gene>
    <name evidence="4" type="ORF">C7B64_07990</name>
</gene>
<accession>A0A2T1C5S5</accession>
<dbReference type="RefSeq" id="WP_106288115.1">
    <property type="nucleotide sequence ID" value="NZ_CAWNTC010000250.1"/>
</dbReference>
<feature type="domain" description="SLH" evidence="3">
    <location>
        <begin position="81"/>
        <end position="145"/>
    </location>
</feature>
<evidence type="ECO:0000256" key="1">
    <source>
        <dbReference type="ARBA" id="ARBA00008769"/>
    </source>
</evidence>
<dbReference type="Gene3D" id="2.40.160.180">
    <property type="entry name" value="Carbohydrate-selective porin OprB"/>
    <property type="match status" value="1"/>
</dbReference>
<dbReference type="InterPro" id="IPR047684">
    <property type="entry name" value="Por_som-like"/>
</dbReference>
<dbReference type="EMBL" id="PVWJ01000029">
    <property type="protein sequence ID" value="PSB03584.1"/>
    <property type="molecule type" value="Genomic_DNA"/>
</dbReference>
<evidence type="ECO:0000259" key="3">
    <source>
        <dbReference type="PROSITE" id="PS51272"/>
    </source>
</evidence>
<evidence type="ECO:0000313" key="5">
    <source>
        <dbReference type="Proteomes" id="UP000238762"/>
    </source>
</evidence>
<evidence type="ECO:0000313" key="4">
    <source>
        <dbReference type="EMBL" id="PSB03584.1"/>
    </source>
</evidence>
<protein>
    <recommendedName>
        <fullName evidence="3">SLH domain-containing protein</fullName>
    </recommendedName>
</protein>
<organism evidence="4 5">
    <name type="scientific">Merismopedia glauca CCAP 1448/3</name>
    <dbReference type="NCBI Taxonomy" id="1296344"/>
    <lineage>
        <taxon>Bacteria</taxon>
        <taxon>Bacillati</taxon>
        <taxon>Cyanobacteriota</taxon>
        <taxon>Cyanophyceae</taxon>
        <taxon>Synechococcales</taxon>
        <taxon>Merismopediaceae</taxon>
        <taxon>Merismopedia</taxon>
    </lineage>
</organism>
<dbReference type="Pfam" id="PF04966">
    <property type="entry name" value="OprB"/>
    <property type="match status" value="1"/>
</dbReference>
<comment type="caution">
    <text evidence="4">The sequence shown here is derived from an EMBL/GenBank/DDBJ whole genome shotgun (WGS) entry which is preliminary data.</text>
</comment>
<dbReference type="OrthoDB" id="568669at2"/>
<dbReference type="PROSITE" id="PS51272">
    <property type="entry name" value="SLH"/>
    <property type="match status" value="1"/>
</dbReference>
<name>A0A2T1C5S5_9CYAN</name>
<dbReference type="InterPro" id="IPR038673">
    <property type="entry name" value="OprB_sf"/>
</dbReference>
<dbReference type="PANTHER" id="PTHR43308:SF1">
    <property type="entry name" value="OUTER MEMBRANE PROTEIN ALPHA"/>
    <property type="match status" value="1"/>
</dbReference>
<dbReference type="Pfam" id="PF00395">
    <property type="entry name" value="SLH"/>
    <property type="match status" value="1"/>
</dbReference>
<dbReference type="GO" id="GO:0015288">
    <property type="term" value="F:porin activity"/>
    <property type="evidence" value="ECO:0007669"/>
    <property type="project" value="InterPro"/>
</dbReference>
<feature type="signal peptide" evidence="2">
    <location>
        <begin position="1"/>
        <end position="32"/>
    </location>
</feature>
<dbReference type="PANTHER" id="PTHR43308">
    <property type="entry name" value="OUTER MEMBRANE PROTEIN ALPHA-RELATED"/>
    <property type="match status" value="1"/>
</dbReference>
<keyword evidence="5" id="KW-1185">Reference proteome</keyword>
<dbReference type="AlphaFoldDB" id="A0A2T1C5S5"/>
<dbReference type="GO" id="GO:0008643">
    <property type="term" value="P:carbohydrate transport"/>
    <property type="evidence" value="ECO:0007669"/>
    <property type="project" value="InterPro"/>
</dbReference>
<reference evidence="4 5" key="2">
    <citation type="submission" date="2018-03" db="EMBL/GenBank/DDBJ databases">
        <title>The ancient ancestry and fast evolution of plastids.</title>
        <authorList>
            <person name="Moore K.R."/>
            <person name="Magnabosco C."/>
            <person name="Momper L."/>
            <person name="Gold D.A."/>
            <person name="Bosak T."/>
            <person name="Fournier G.P."/>
        </authorList>
    </citation>
    <scope>NUCLEOTIDE SEQUENCE [LARGE SCALE GENOMIC DNA]</scope>
    <source>
        <strain evidence="4 5">CCAP 1448/3</strain>
    </source>
</reference>
<feature type="chain" id="PRO_5015375562" description="SLH domain-containing protein" evidence="2">
    <location>
        <begin position="33"/>
        <end position="564"/>
    </location>
</feature>
<dbReference type="NCBIfam" id="NF033921">
    <property type="entry name" value="por_somb"/>
    <property type="match status" value="1"/>
</dbReference>
<comment type="similarity">
    <text evidence="1 2">Belongs to the OprB family.</text>
</comment>
<dbReference type="InterPro" id="IPR001119">
    <property type="entry name" value="SLH_dom"/>
</dbReference>
<dbReference type="InterPro" id="IPR051465">
    <property type="entry name" value="Cell_Envelope_Struct_Comp"/>
</dbReference>
<proteinExistence type="inferred from homology"/>